<keyword evidence="5" id="KW-1185">Reference proteome</keyword>
<dbReference type="InterPro" id="IPR016208">
    <property type="entry name" value="Ald_Oxase/xanthine_DH-like"/>
</dbReference>
<dbReference type="Pfam" id="PF02738">
    <property type="entry name" value="MoCoBD_1"/>
    <property type="match status" value="1"/>
</dbReference>
<dbReference type="RefSeq" id="WP_307058356.1">
    <property type="nucleotide sequence ID" value="NZ_JAUSUH010000002.1"/>
</dbReference>
<feature type="domain" description="Aldehyde oxidase/xanthine dehydrogenase a/b hammerhead" evidence="3">
    <location>
        <begin position="20"/>
        <end position="141"/>
    </location>
</feature>
<dbReference type="GO" id="GO:0043885">
    <property type="term" value="F:anaerobic carbon-monoxide dehydrogenase activity"/>
    <property type="evidence" value="ECO:0007669"/>
    <property type="project" value="UniProtKB-EC"/>
</dbReference>
<proteinExistence type="predicted"/>
<evidence type="ECO:0000313" key="4">
    <source>
        <dbReference type="EMBL" id="MDQ0346723.1"/>
    </source>
</evidence>
<dbReference type="Pfam" id="PF01315">
    <property type="entry name" value="Ald_Xan_dh_C"/>
    <property type="match status" value="1"/>
</dbReference>
<keyword evidence="2 4" id="KW-0560">Oxidoreductase</keyword>
<dbReference type="Gene3D" id="3.30.365.10">
    <property type="entry name" value="Aldehyde oxidase/xanthine dehydrogenase, molybdopterin binding domain"/>
    <property type="match status" value="4"/>
</dbReference>
<protein>
    <submittedName>
        <fullName evidence="4">Carbon-monoxide dehydrogenase large subunit</fullName>
        <ecNumber evidence="4">1.2.7.4</ecNumber>
    </submittedName>
</protein>
<dbReference type="SMART" id="SM01008">
    <property type="entry name" value="Ald_Xan_dh_C"/>
    <property type="match status" value="1"/>
</dbReference>
<keyword evidence="1" id="KW-0500">Molybdenum</keyword>
<dbReference type="InterPro" id="IPR008274">
    <property type="entry name" value="AldOxase/xan_DH_MoCoBD1"/>
</dbReference>
<dbReference type="InterPro" id="IPR037165">
    <property type="entry name" value="AldOxase/xan_DH_Mopterin-bd_sf"/>
</dbReference>
<dbReference type="PANTHER" id="PTHR11908:SF132">
    <property type="entry name" value="ALDEHYDE OXIDASE 1-RELATED"/>
    <property type="match status" value="1"/>
</dbReference>
<dbReference type="SUPFAM" id="SSF54665">
    <property type="entry name" value="CO dehydrogenase molybdoprotein N-domain-like"/>
    <property type="match status" value="1"/>
</dbReference>
<dbReference type="Gene3D" id="3.90.1170.50">
    <property type="entry name" value="Aldehyde oxidase/xanthine dehydrogenase, a/b hammerhead"/>
    <property type="match status" value="1"/>
</dbReference>
<dbReference type="InterPro" id="IPR036856">
    <property type="entry name" value="Ald_Oxase/Xan_DH_a/b_sf"/>
</dbReference>
<name>A0ABU0DEF3_9HYPH</name>
<evidence type="ECO:0000313" key="5">
    <source>
        <dbReference type="Proteomes" id="UP001238467"/>
    </source>
</evidence>
<dbReference type="InterPro" id="IPR000674">
    <property type="entry name" value="Ald_Oxase/Xan_DH_a/b"/>
</dbReference>
<organism evidence="4 5">
    <name type="scientific">Ancylobacter vacuolatus</name>
    <dbReference type="NCBI Taxonomy" id="223389"/>
    <lineage>
        <taxon>Bacteria</taxon>
        <taxon>Pseudomonadati</taxon>
        <taxon>Pseudomonadota</taxon>
        <taxon>Alphaproteobacteria</taxon>
        <taxon>Hyphomicrobiales</taxon>
        <taxon>Xanthobacteraceae</taxon>
        <taxon>Ancylobacter</taxon>
    </lineage>
</organism>
<sequence>MNAAGLGQPVRRVEDLRLIRGHGRYTDDIATLEGAAYLCVVRSPHAAARIVSIDVTEARQADGVIAILTPDDLRQEAFQPFPTRVKRVRADGTPNLATDYYPLALGAVRHVGEAVVAVIAETMNQARDAAELVQIEYDATDAIVDMAGAVEPEAPRVWEHHPDNVCFELRAGDRTHAEALFACAAHVVTQRFVISRVGTNSLEPRAALGSYDPRTGRYTLYAGLQSPHMIRQELATILGIPVHQLRVVAPDVGGAFGMKGSLHPELVLVLWAAKLTGRAVRHTADRSEGFLSDHQARDNVSDVALALDAEGRFLALRVDTIANLGAFVASNGLHAPTNNIGGLAGVYTTEAFDVRVRGVFTNTVPTCPFRGAGRPEASYCIEMIVNKAARVLGLDSAELRRRNMIAPSAMPYATPLVFTYDSGEFEAVMDKCLSAADWAGFEARRRDAAARNRLRGIGIATVIEIAGGPPDRPFEEYAEIRFDASGGMTILAGSHSQGQGHATAYHQMAAELLGMTGDEVAVVFGDTDLVAHGRGTFGSRTMMAVGTSFVRASEKIIAKGRRIAAHLMDAPEEAIGFIDGSFVVSGTNRGMSLREVAKAAFVPRLMPPDMEIGLQAAANVALEKSTFPNACHICEVEIDMETGERGLVAYHVVDDVGTVVNPLMLKGQIHGGVAQGAGQILDELIVYDGQGQVLTGSFMDYGMPRATDLPPIHVLSHPVPTTTNPLGVKGAGEAGTVGALPAVMSAFMDALAPLGIEELDMPASPFKLWQVIDNARRAAGADASAVVPV</sequence>
<reference evidence="4 5" key="1">
    <citation type="submission" date="2023-07" db="EMBL/GenBank/DDBJ databases">
        <title>Genomic Encyclopedia of Type Strains, Phase IV (KMG-IV): sequencing the most valuable type-strain genomes for metagenomic binning, comparative biology and taxonomic classification.</title>
        <authorList>
            <person name="Goeker M."/>
        </authorList>
    </citation>
    <scope>NUCLEOTIDE SEQUENCE [LARGE SCALE GENOMIC DNA]</scope>
    <source>
        <strain evidence="4 5">DSM 1277</strain>
    </source>
</reference>
<dbReference type="EC" id="1.2.7.4" evidence="4"/>
<evidence type="ECO:0000259" key="3">
    <source>
        <dbReference type="SMART" id="SM01008"/>
    </source>
</evidence>
<dbReference type="Proteomes" id="UP001238467">
    <property type="component" value="Unassembled WGS sequence"/>
</dbReference>
<dbReference type="InterPro" id="IPR046867">
    <property type="entry name" value="AldOxase/xan_DH_MoCoBD2"/>
</dbReference>
<dbReference type="PANTHER" id="PTHR11908">
    <property type="entry name" value="XANTHINE DEHYDROGENASE"/>
    <property type="match status" value="1"/>
</dbReference>
<dbReference type="EMBL" id="JAUSUH010000002">
    <property type="protein sequence ID" value="MDQ0346723.1"/>
    <property type="molecule type" value="Genomic_DNA"/>
</dbReference>
<evidence type="ECO:0000256" key="1">
    <source>
        <dbReference type="ARBA" id="ARBA00022505"/>
    </source>
</evidence>
<dbReference type="Pfam" id="PF20256">
    <property type="entry name" value="MoCoBD_2"/>
    <property type="match status" value="1"/>
</dbReference>
<evidence type="ECO:0000256" key="2">
    <source>
        <dbReference type="ARBA" id="ARBA00023002"/>
    </source>
</evidence>
<gene>
    <name evidence="4" type="ORF">J2S76_001140</name>
</gene>
<dbReference type="SUPFAM" id="SSF56003">
    <property type="entry name" value="Molybdenum cofactor-binding domain"/>
    <property type="match status" value="1"/>
</dbReference>
<accession>A0ABU0DEF3</accession>
<comment type="caution">
    <text evidence="4">The sequence shown here is derived from an EMBL/GenBank/DDBJ whole genome shotgun (WGS) entry which is preliminary data.</text>
</comment>